<sequence length="21" mass="2144">MSAPIKGEGEFKVPSPQVGEG</sequence>
<name>A0ABM9HGF4_9BACT</name>
<dbReference type="EMBL" id="OX336137">
    <property type="protein sequence ID" value="CAI2719316.1"/>
    <property type="molecule type" value="Genomic_DNA"/>
</dbReference>
<organism evidence="2 3">
    <name type="scientific">Nitrospina watsonii</name>
    <dbReference type="NCBI Taxonomy" id="1323948"/>
    <lineage>
        <taxon>Bacteria</taxon>
        <taxon>Pseudomonadati</taxon>
        <taxon>Nitrospinota/Tectimicrobiota group</taxon>
        <taxon>Nitrospinota</taxon>
        <taxon>Nitrospinia</taxon>
        <taxon>Nitrospinales</taxon>
        <taxon>Nitrospinaceae</taxon>
        <taxon>Nitrospina</taxon>
    </lineage>
</organism>
<keyword evidence="3" id="KW-1185">Reference proteome</keyword>
<evidence type="ECO:0000313" key="2">
    <source>
        <dbReference type="EMBL" id="CAI2719316.1"/>
    </source>
</evidence>
<evidence type="ECO:0000313" key="3">
    <source>
        <dbReference type="Proteomes" id="UP001157733"/>
    </source>
</evidence>
<gene>
    <name evidence="2" type="ORF">NSPWAT_2460</name>
</gene>
<proteinExistence type="predicted"/>
<feature type="region of interest" description="Disordered" evidence="1">
    <location>
        <begin position="1"/>
        <end position="21"/>
    </location>
</feature>
<dbReference type="Proteomes" id="UP001157733">
    <property type="component" value="Chromosome"/>
</dbReference>
<reference evidence="2 3" key="1">
    <citation type="submission" date="2022-09" db="EMBL/GenBank/DDBJ databases">
        <authorList>
            <person name="Kop L."/>
        </authorList>
    </citation>
    <scope>NUCLEOTIDE SEQUENCE [LARGE SCALE GENOMIC DNA]</scope>
    <source>
        <strain evidence="2 3">347</strain>
    </source>
</reference>
<evidence type="ECO:0000256" key="1">
    <source>
        <dbReference type="SAM" id="MobiDB-lite"/>
    </source>
</evidence>
<accession>A0ABM9HGF4</accession>
<protein>
    <submittedName>
        <fullName evidence="2">Uncharacterized protein</fullName>
    </submittedName>
</protein>